<gene>
    <name evidence="3" type="primary">cpg-1</name>
    <name evidence="3" type="ORF">Tcan_13432</name>
</gene>
<comment type="caution">
    <text evidence="3">The sequence shown here is derived from an EMBL/GenBank/DDBJ whole genome shotgun (WGS) entry which is preliminary data.</text>
</comment>
<feature type="compositionally biased region" description="Low complexity" evidence="1">
    <location>
        <begin position="181"/>
        <end position="227"/>
    </location>
</feature>
<feature type="region of interest" description="Disordered" evidence="1">
    <location>
        <begin position="1"/>
        <end position="23"/>
    </location>
</feature>
<proteinExistence type="predicted"/>
<dbReference type="GO" id="GO:0005576">
    <property type="term" value="C:extracellular region"/>
    <property type="evidence" value="ECO:0007669"/>
    <property type="project" value="InterPro"/>
</dbReference>
<accession>A0A0B2VY79</accession>
<protein>
    <submittedName>
        <fullName evidence="3">Chondroitin proteoglycan 1</fullName>
    </submittedName>
</protein>
<keyword evidence="4" id="KW-1185">Reference proteome</keyword>
<name>A0A0B2VY79_TOXCA</name>
<evidence type="ECO:0000313" key="3">
    <source>
        <dbReference type="EMBL" id="KHN88511.1"/>
    </source>
</evidence>
<organism evidence="3 4">
    <name type="scientific">Toxocara canis</name>
    <name type="common">Canine roundworm</name>
    <dbReference type="NCBI Taxonomy" id="6265"/>
    <lineage>
        <taxon>Eukaryota</taxon>
        <taxon>Metazoa</taxon>
        <taxon>Ecdysozoa</taxon>
        <taxon>Nematoda</taxon>
        <taxon>Chromadorea</taxon>
        <taxon>Rhabditida</taxon>
        <taxon>Spirurina</taxon>
        <taxon>Ascaridomorpha</taxon>
        <taxon>Ascaridoidea</taxon>
        <taxon>Toxocaridae</taxon>
        <taxon>Toxocara</taxon>
    </lineage>
</organism>
<sequence>MSEKERRHLRASHTTSAPQNTVRPDANVAWVESTPGHFEYGFRRRGGIICLPNFQKLGQSKVLGMKAELGHISGCSLFDDSFVALKRWHASSCRRHDHPRPTLASVPQFNPVEPEKSTFCEGRADGDYNIGCTSCYITCNGQRAFAMECPAGLVLDEASDMCVERSYVACEVRECGCRPRPTTTTTTEPASEETTPTPASEETTPTPASEETTPTPASEETTPATTTRYPGTFSAQ</sequence>
<dbReference type="OrthoDB" id="5877064at2759"/>
<dbReference type="GO" id="GO:0008061">
    <property type="term" value="F:chitin binding"/>
    <property type="evidence" value="ECO:0007669"/>
    <property type="project" value="InterPro"/>
</dbReference>
<evidence type="ECO:0000256" key="1">
    <source>
        <dbReference type="SAM" id="MobiDB-lite"/>
    </source>
</evidence>
<dbReference type="SUPFAM" id="SSF57625">
    <property type="entry name" value="Invertebrate chitin-binding proteins"/>
    <property type="match status" value="1"/>
</dbReference>
<feature type="domain" description="Chitin-binding type-2" evidence="2">
    <location>
        <begin position="117"/>
        <end position="172"/>
    </location>
</feature>
<feature type="compositionally biased region" description="Polar residues" evidence="1">
    <location>
        <begin position="12"/>
        <end position="22"/>
    </location>
</feature>
<dbReference type="InterPro" id="IPR002557">
    <property type="entry name" value="Chitin-bd_dom"/>
</dbReference>
<dbReference type="EMBL" id="JPKZ01000225">
    <property type="protein sequence ID" value="KHN88511.1"/>
    <property type="molecule type" value="Genomic_DNA"/>
</dbReference>
<dbReference type="Gene3D" id="3.20.20.80">
    <property type="entry name" value="Glycosidases"/>
    <property type="match status" value="1"/>
</dbReference>
<dbReference type="AlphaFoldDB" id="A0A0B2VY79"/>
<dbReference type="Proteomes" id="UP000031036">
    <property type="component" value="Unassembled WGS sequence"/>
</dbReference>
<dbReference type="Pfam" id="PF01607">
    <property type="entry name" value="CBM_14"/>
    <property type="match status" value="1"/>
</dbReference>
<reference evidence="3 4" key="1">
    <citation type="submission" date="2014-11" db="EMBL/GenBank/DDBJ databases">
        <title>Genetic blueprint of the zoonotic pathogen Toxocara canis.</title>
        <authorList>
            <person name="Zhu X.-Q."/>
            <person name="Korhonen P.K."/>
            <person name="Cai H."/>
            <person name="Young N.D."/>
            <person name="Nejsum P."/>
            <person name="von Samson-Himmelstjerna G."/>
            <person name="Boag P.R."/>
            <person name="Tan P."/>
            <person name="Li Q."/>
            <person name="Min J."/>
            <person name="Yang Y."/>
            <person name="Wang X."/>
            <person name="Fang X."/>
            <person name="Hall R.S."/>
            <person name="Hofmann A."/>
            <person name="Sternberg P.W."/>
            <person name="Jex A.R."/>
            <person name="Gasser R.B."/>
        </authorList>
    </citation>
    <scope>NUCLEOTIDE SEQUENCE [LARGE SCALE GENOMIC DNA]</scope>
    <source>
        <strain evidence="3">PN_DK_2014</strain>
    </source>
</reference>
<evidence type="ECO:0000259" key="2">
    <source>
        <dbReference type="PROSITE" id="PS50940"/>
    </source>
</evidence>
<evidence type="ECO:0000313" key="4">
    <source>
        <dbReference type="Proteomes" id="UP000031036"/>
    </source>
</evidence>
<dbReference type="PROSITE" id="PS50940">
    <property type="entry name" value="CHIT_BIND_II"/>
    <property type="match status" value="1"/>
</dbReference>
<feature type="region of interest" description="Disordered" evidence="1">
    <location>
        <begin position="181"/>
        <end position="236"/>
    </location>
</feature>
<dbReference type="SMART" id="SM00494">
    <property type="entry name" value="ChtBD2"/>
    <property type="match status" value="1"/>
</dbReference>
<dbReference type="InterPro" id="IPR036508">
    <property type="entry name" value="Chitin-bd_dom_sf"/>
</dbReference>